<dbReference type="EMBL" id="LCIV01000027">
    <property type="protein sequence ID" value="KKT61854.1"/>
    <property type="molecule type" value="Genomic_DNA"/>
</dbReference>
<dbReference type="PATRIC" id="fig|1618646.3.peg.842"/>
<dbReference type="InterPro" id="IPR036116">
    <property type="entry name" value="FN3_sf"/>
</dbReference>
<evidence type="ECO:0000313" key="2">
    <source>
        <dbReference type="EMBL" id="KKT61854.1"/>
    </source>
</evidence>
<protein>
    <submittedName>
        <fullName evidence="2">Chitosanase</fullName>
    </submittedName>
</protein>
<dbReference type="InterPro" id="IPR013783">
    <property type="entry name" value="Ig-like_fold"/>
</dbReference>
<feature type="non-terminal residue" evidence="2">
    <location>
        <position position="1"/>
    </location>
</feature>
<comment type="caution">
    <text evidence="2">The sequence shown here is derived from an EMBL/GenBank/DDBJ whole genome shotgun (WGS) entry which is preliminary data.</text>
</comment>
<accession>A0A0G1LPI2</accession>
<dbReference type="PROSITE" id="PS50853">
    <property type="entry name" value="FN3"/>
    <property type="match status" value="1"/>
</dbReference>
<name>A0A0G1LPI2_9BACT</name>
<dbReference type="SUPFAM" id="SSF49265">
    <property type="entry name" value="Fibronectin type III"/>
    <property type="match status" value="1"/>
</dbReference>
<dbReference type="SMART" id="SM00060">
    <property type="entry name" value="FN3"/>
    <property type="match status" value="1"/>
</dbReference>
<feature type="domain" description="Fibronectin type-III" evidence="1">
    <location>
        <begin position="249"/>
        <end position="335"/>
    </location>
</feature>
<dbReference type="Gene3D" id="2.60.40.10">
    <property type="entry name" value="Immunoglobulins"/>
    <property type="match status" value="1"/>
</dbReference>
<evidence type="ECO:0000313" key="3">
    <source>
        <dbReference type="Proteomes" id="UP000034652"/>
    </source>
</evidence>
<dbReference type="STRING" id="1618646.UW57_C0027G0001"/>
<dbReference type="CDD" id="cd00063">
    <property type="entry name" value="FN3"/>
    <property type="match status" value="1"/>
</dbReference>
<dbReference type="Proteomes" id="UP000034652">
    <property type="component" value="Unassembled WGS sequence"/>
</dbReference>
<evidence type="ECO:0000259" key="1">
    <source>
        <dbReference type="PROSITE" id="PS50853"/>
    </source>
</evidence>
<dbReference type="AlphaFoldDB" id="A0A0G1LPI2"/>
<reference evidence="2 3" key="1">
    <citation type="journal article" date="2015" name="Nature">
        <title>rRNA introns, odd ribosomes, and small enigmatic genomes across a large radiation of phyla.</title>
        <authorList>
            <person name="Brown C.T."/>
            <person name="Hug L.A."/>
            <person name="Thomas B.C."/>
            <person name="Sharon I."/>
            <person name="Castelle C.J."/>
            <person name="Singh A."/>
            <person name="Wilkins M.J."/>
            <person name="Williams K.H."/>
            <person name="Banfield J.F."/>
        </authorList>
    </citation>
    <scope>NUCLEOTIDE SEQUENCE [LARGE SCALE GENOMIC DNA]</scope>
</reference>
<organism evidence="2 3">
    <name type="scientific">Candidatus Giovannonibacteria bacterium GW2011_GWA1_44_29</name>
    <dbReference type="NCBI Taxonomy" id="1618646"/>
    <lineage>
        <taxon>Bacteria</taxon>
        <taxon>Candidatus Giovannoniibacteriota</taxon>
    </lineage>
</organism>
<dbReference type="Pfam" id="PF00041">
    <property type="entry name" value="fn3"/>
    <property type="match status" value="1"/>
</dbReference>
<gene>
    <name evidence="2" type="ORF">UW57_C0027G0001</name>
</gene>
<dbReference type="InterPro" id="IPR003961">
    <property type="entry name" value="FN3_dom"/>
</dbReference>
<sequence length="359" mass="37717">NNAANSISIDGGPSETDLIKDAIVKDQISIVAPIGNSGIRTNTPQNLIVENFLGINAGFGASNSMDVRRGLTNNCLYTTPCTLQHSPSFSITNALTWRYNVNNGDEFSRRVFDYSHGWRTDTIAVWGSRTETRTNSPPTPPGNVDPLLGSCRVFIPDSSPMKRAGKNGADIGANVLYAYENGVLNTSKKLWNTTTGAWASAGAIITGVNDVAGASLFDVHQRLNVNTNGCTLPASYTTGTPSDTSAPSVPTGLTATAVSSSQINISWTASTDNVGVAGYKVFRGGVQIATVTTGTSYSNTGLSQATTYSYTVSAYDAAGNNSAQSTSVSAATQSTAPSNLLTAQRSKDSCLNRLRRTLE</sequence>
<proteinExistence type="predicted"/>